<evidence type="ECO:0000256" key="3">
    <source>
        <dbReference type="ARBA" id="ARBA00022692"/>
    </source>
</evidence>
<sequence>MSDIESKHLDVEEGGVAKDLTAHKVEDVDLSAYQFTEEESKRIVRKFDLHILPFIWWCYLFNSLDRSNVSNAKSDGMTKDLHFPSNGYSTMLSVFYVPFCVLVVPGVMLTRKIGPRWTIPGYMIGWGSMAMLSAACKNFGGMLAVRIILGAFEAGFAASLIYYLTTFYTRAELGMRIAAFYSCNALSGAFSGLIAYGVFQMNSSIKGWQILFLIEGAFTAGFAVLTGICLPWHPSTAKFLTEREKEVARLRVLRDGSSKTNTKFAMRTFFKPLWDWKFYAYASIALCYGVAASVAGNFLTQIIGRFGFSTVKTNLYTVAPYVCGTLVLLITSYSSDHFRERGFHLASSLVLVIIGCIILVAIPYHSVGAGYFATFLITMGSFTPSVLFHTWHQCNDPTEDGRAFRVGAFTFLANTGGIVSANIFLDKWEPAYRAPLAITAGIEGLGLVLIVTLRLWMTWDNRRRNKEQGVNWQSKDVPTEALSDGPANPLFRHFY</sequence>
<comment type="caution">
    <text evidence="7">The sequence shown here is derived from an EMBL/GenBank/DDBJ whole genome shotgun (WGS) entry which is preliminary data.</text>
</comment>
<evidence type="ECO:0000256" key="4">
    <source>
        <dbReference type="ARBA" id="ARBA00022989"/>
    </source>
</evidence>
<keyword evidence="3 6" id="KW-0812">Transmembrane</keyword>
<dbReference type="GO" id="GO:0022857">
    <property type="term" value="F:transmembrane transporter activity"/>
    <property type="evidence" value="ECO:0007669"/>
    <property type="project" value="InterPro"/>
</dbReference>
<dbReference type="EMBL" id="MCFC01000064">
    <property type="protein sequence ID" value="ORY24762.1"/>
    <property type="molecule type" value="Genomic_DNA"/>
</dbReference>
<evidence type="ECO:0000256" key="5">
    <source>
        <dbReference type="ARBA" id="ARBA00023136"/>
    </source>
</evidence>
<comment type="subcellular location">
    <subcellularLocation>
        <location evidence="1">Membrane</location>
        <topology evidence="1">Multi-pass membrane protein</topology>
    </subcellularLocation>
</comment>
<dbReference type="PANTHER" id="PTHR43791:SF9">
    <property type="entry name" value="MAJOR FACILITATOR-TYPE TRANSPORTER HXNP"/>
    <property type="match status" value="1"/>
</dbReference>
<dbReference type="AlphaFoldDB" id="A0A1Y2AQG3"/>
<feature type="transmembrane region" description="Helical" evidence="6">
    <location>
        <begin position="345"/>
        <end position="364"/>
    </location>
</feature>
<evidence type="ECO:0000313" key="7">
    <source>
        <dbReference type="EMBL" id="ORY24762.1"/>
    </source>
</evidence>
<dbReference type="Proteomes" id="UP000193986">
    <property type="component" value="Unassembled WGS sequence"/>
</dbReference>
<evidence type="ECO:0000256" key="2">
    <source>
        <dbReference type="ARBA" id="ARBA00022448"/>
    </source>
</evidence>
<feature type="transmembrane region" description="Helical" evidence="6">
    <location>
        <begin position="315"/>
        <end position="333"/>
    </location>
</feature>
<dbReference type="SUPFAM" id="SSF103473">
    <property type="entry name" value="MFS general substrate transporter"/>
    <property type="match status" value="1"/>
</dbReference>
<dbReference type="Pfam" id="PF07690">
    <property type="entry name" value="MFS_1"/>
    <property type="match status" value="1"/>
</dbReference>
<feature type="transmembrane region" description="Helical" evidence="6">
    <location>
        <begin position="436"/>
        <end position="456"/>
    </location>
</feature>
<evidence type="ECO:0000313" key="8">
    <source>
        <dbReference type="Proteomes" id="UP000193986"/>
    </source>
</evidence>
<dbReference type="PANTHER" id="PTHR43791">
    <property type="entry name" value="PERMEASE-RELATED"/>
    <property type="match status" value="1"/>
</dbReference>
<dbReference type="InterPro" id="IPR011701">
    <property type="entry name" value="MFS"/>
</dbReference>
<keyword evidence="2" id="KW-0813">Transport</keyword>
<dbReference type="FunFam" id="1.20.1250.20:FF:000013">
    <property type="entry name" value="MFS general substrate transporter"/>
    <property type="match status" value="1"/>
</dbReference>
<dbReference type="InterPro" id="IPR036259">
    <property type="entry name" value="MFS_trans_sf"/>
</dbReference>
<proteinExistence type="predicted"/>
<dbReference type="FunCoup" id="A0A1Y2AQG3">
    <property type="interactions" value="21"/>
</dbReference>
<feature type="transmembrane region" description="Helical" evidence="6">
    <location>
        <begin position="278"/>
        <end position="303"/>
    </location>
</feature>
<protein>
    <submittedName>
        <fullName evidence="7">Major facilitator superfamily domain-containing protein</fullName>
    </submittedName>
</protein>
<feature type="transmembrane region" description="Helical" evidence="6">
    <location>
        <begin position="177"/>
        <end position="198"/>
    </location>
</feature>
<dbReference type="GO" id="GO:0016020">
    <property type="term" value="C:membrane"/>
    <property type="evidence" value="ECO:0007669"/>
    <property type="project" value="UniProtKB-SubCell"/>
</dbReference>
<evidence type="ECO:0000256" key="6">
    <source>
        <dbReference type="SAM" id="Phobius"/>
    </source>
</evidence>
<dbReference type="FunFam" id="1.20.1250.20:FF:000188">
    <property type="entry name" value="MFS general substrate transporter"/>
    <property type="match status" value="1"/>
</dbReference>
<feature type="transmembrane region" description="Helical" evidence="6">
    <location>
        <begin position="403"/>
        <end position="424"/>
    </location>
</feature>
<dbReference type="Gene3D" id="1.20.1250.20">
    <property type="entry name" value="MFS general substrate transporter like domains"/>
    <property type="match status" value="2"/>
</dbReference>
<feature type="transmembrane region" description="Helical" evidence="6">
    <location>
        <begin position="210"/>
        <end position="233"/>
    </location>
</feature>
<keyword evidence="8" id="KW-1185">Reference proteome</keyword>
<keyword evidence="5 6" id="KW-0472">Membrane</keyword>
<keyword evidence="4 6" id="KW-1133">Transmembrane helix</keyword>
<dbReference type="OrthoDB" id="102559at2759"/>
<evidence type="ECO:0000256" key="1">
    <source>
        <dbReference type="ARBA" id="ARBA00004141"/>
    </source>
</evidence>
<feature type="transmembrane region" description="Helical" evidence="6">
    <location>
        <begin position="146"/>
        <end position="165"/>
    </location>
</feature>
<reference evidence="7 8" key="1">
    <citation type="submission" date="2016-07" db="EMBL/GenBank/DDBJ databases">
        <title>Pervasive Adenine N6-methylation of Active Genes in Fungi.</title>
        <authorList>
            <consortium name="DOE Joint Genome Institute"/>
            <person name="Mondo S.J."/>
            <person name="Dannebaum R.O."/>
            <person name="Kuo R.C."/>
            <person name="Labutti K."/>
            <person name="Haridas S."/>
            <person name="Kuo A."/>
            <person name="Salamov A."/>
            <person name="Ahrendt S.R."/>
            <person name="Lipzen A."/>
            <person name="Sullivan W."/>
            <person name="Andreopoulos W.B."/>
            <person name="Clum A."/>
            <person name="Lindquist E."/>
            <person name="Daum C."/>
            <person name="Ramamoorthy G.K."/>
            <person name="Gryganskyi A."/>
            <person name="Culley D."/>
            <person name="Magnuson J.K."/>
            <person name="James T.Y."/>
            <person name="O'Malley M.A."/>
            <person name="Stajich J.E."/>
            <person name="Spatafora J.W."/>
            <person name="Visel A."/>
            <person name="Grigoriev I.V."/>
        </authorList>
    </citation>
    <scope>NUCLEOTIDE SEQUENCE [LARGE SCALE GENOMIC DNA]</scope>
    <source>
        <strain evidence="7 8">68-887.2</strain>
    </source>
</reference>
<feature type="transmembrane region" description="Helical" evidence="6">
    <location>
        <begin position="370"/>
        <end position="391"/>
    </location>
</feature>
<gene>
    <name evidence="7" type="ORF">BCR39DRAFT_545810</name>
</gene>
<feature type="transmembrane region" description="Helical" evidence="6">
    <location>
        <begin position="121"/>
        <end position="140"/>
    </location>
</feature>
<accession>A0A1Y2AQG3</accession>
<organism evidence="7 8">
    <name type="scientific">Naematelia encephala</name>
    <dbReference type="NCBI Taxonomy" id="71784"/>
    <lineage>
        <taxon>Eukaryota</taxon>
        <taxon>Fungi</taxon>
        <taxon>Dikarya</taxon>
        <taxon>Basidiomycota</taxon>
        <taxon>Agaricomycotina</taxon>
        <taxon>Tremellomycetes</taxon>
        <taxon>Tremellales</taxon>
        <taxon>Naemateliaceae</taxon>
        <taxon>Naematelia</taxon>
    </lineage>
</organism>
<name>A0A1Y2AQG3_9TREE</name>
<dbReference type="InParanoid" id="A0A1Y2AQG3"/>
<feature type="transmembrane region" description="Helical" evidence="6">
    <location>
        <begin position="87"/>
        <end position="109"/>
    </location>
</feature>